<dbReference type="SUPFAM" id="SSF141255">
    <property type="entry name" value="YccV-like"/>
    <property type="match status" value="1"/>
</dbReference>
<dbReference type="PANTHER" id="PTHR31350">
    <property type="entry name" value="SI:DKEY-261L7.2"/>
    <property type="match status" value="1"/>
</dbReference>
<feature type="region of interest" description="Disordered" evidence="1">
    <location>
        <begin position="593"/>
        <end position="616"/>
    </location>
</feature>
<dbReference type="InterPro" id="IPR011722">
    <property type="entry name" value="Hemimethylated_DNA-bd_dom"/>
</dbReference>
<accession>A0A9P5XNL3</accession>
<dbReference type="Pfam" id="PF13369">
    <property type="entry name" value="Transglut_core2"/>
    <property type="match status" value="1"/>
</dbReference>
<evidence type="ECO:0000259" key="2">
    <source>
        <dbReference type="SMART" id="SM00992"/>
    </source>
</evidence>
<sequence length="616" mass="70648">MSSLPLDLHIAILGFLPPSRCRLSEDVAVRTLVNYSQTNSLLWEAASLPVVWKPHYRTRYCHCCPSTENLRKFRYEGNWRLMYYERYRTDRVALELLRDITLLRVGRGERAVMLSKIGLDVWDVLDIELKHVPAIRALPDTEPPYALTRHFWTRRMLDVIAREEAIEVWGTLLGNADVPMEKRASFEQTMLGLSAFFGESLSETTRLLDDMEAECRKCVQKKGLTLDDKSPDYSVPELCKAICGFMVGKGFGPSLNNMFFDVLNHFPHTYLTTNKRTLPIALIHVFVSLARRLGLDASPVNFPEKVLCNVRSPRGDGPYHINAFVEDAEKCIIKIQDLGLHLSDPRLLDSISQTYLSRYLDPADPSTMLLRAARNILVSYSHAPTLSYDVRQRCLYLAVVVHLMFHGDIEVIARILRAVDLRDVDCTTFLLDKLAPILPTPTKRLLETHCKIILDHEAVDATRVQTRHDSPPVQYCVGLPFRHRRYGYIACIVRWDAMCMAGDLWMDQMGVDNLDRGRHQPFYTSLVLDEGATQRYIAEENIEPIPLPEGYIEEFFEKHPNMAMYFQSVEMEETSELTNKKRWRFVLSPESRASYPEDDTIGSSWVKEGTLPEVTA</sequence>
<reference evidence="3" key="1">
    <citation type="submission" date="2020-11" db="EMBL/GenBank/DDBJ databases">
        <authorList>
            <consortium name="DOE Joint Genome Institute"/>
            <person name="Ahrendt S."/>
            <person name="Riley R."/>
            <person name="Andreopoulos W."/>
            <person name="Labutti K."/>
            <person name="Pangilinan J."/>
            <person name="Ruiz-Duenas F.J."/>
            <person name="Barrasa J.M."/>
            <person name="Sanchez-Garcia M."/>
            <person name="Camarero S."/>
            <person name="Miyauchi S."/>
            <person name="Serrano A."/>
            <person name="Linde D."/>
            <person name="Babiker R."/>
            <person name="Drula E."/>
            <person name="Ayuso-Fernandez I."/>
            <person name="Pacheco R."/>
            <person name="Padilla G."/>
            <person name="Ferreira P."/>
            <person name="Barriuso J."/>
            <person name="Kellner H."/>
            <person name="Castanera R."/>
            <person name="Alfaro M."/>
            <person name="Ramirez L."/>
            <person name="Pisabarro A.G."/>
            <person name="Kuo A."/>
            <person name="Tritt A."/>
            <person name="Lipzen A."/>
            <person name="He G."/>
            <person name="Yan M."/>
            <person name="Ng V."/>
            <person name="Cullen D."/>
            <person name="Martin F."/>
            <person name="Rosso M.-N."/>
            <person name="Henrissat B."/>
            <person name="Hibbett D."/>
            <person name="Martinez A.T."/>
            <person name="Grigoriev I.V."/>
        </authorList>
    </citation>
    <scope>NUCLEOTIDE SEQUENCE</scope>
    <source>
        <strain evidence="3">MF-IS2</strain>
    </source>
</reference>
<dbReference type="EMBL" id="MU151056">
    <property type="protein sequence ID" value="KAF9454114.1"/>
    <property type="molecule type" value="Genomic_DNA"/>
</dbReference>
<comment type="caution">
    <text evidence="3">The sequence shown here is derived from an EMBL/GenBank/DDBJ whole genome shotgun (WGS) entry which is preliminary data.</text>
</comment>
<dbReference type="OrthoDB" id="28868at2759"/>
<dbReference type="InterPro" id="IPR036047">
    <property type="entry name" value="F-box-like_dom_sf"/>
</dbReference>
<organism evidence="3 4">
    <name type="scientific">Macrolepiota fuliginosa MF-IS2</name>
    <dbReference type="NCBI Taxonomy" id="1400762"/>
    <lineage>
        <taxon>Eukaryota</taxon>
        <taxon>Fungi</taxon>
        <taxon>Dikarya</taxon>
        <taxon>Basidiomycota</taxon>
        <taxon>Agaricomycotina</taxon>
        <taxon>Agaricomycetes</taxon>
        <taxon>Agaricomycetidae</taxon>
        <taxon>Agaricales</taxon>
        <taxon>Agaricineae</taxon>
        <taxon>Agaricaceae</taxon>
        <taxon>Macrolepiota</taxon>
    </lineage>
</organism>
<feature type="domain" description="Hemimethylated DNA-binding" evidence="2">
    <location>
        <begin position="472"/>
        <end position="567"/>
    </location>
</feature>
<dbReference type="SMART" id="SM00992">
    <property type="entry name" value="YccV-like"/>
    <property type="match status" value="1"/>
</dbReference>
<proteinExistence type="predicted"/>
<dbReference type="InterPro" id="IPR032698">
    <property type="entry name" value="SirB1_N"/>
</dbReference>
<dbReference type="Proteomes" id="UP000807342">
    <property type="component" value="Unassembled WGS sequence"/>
</dbReference>
<dbReference type="AlphaFoldDB" id="A0A9P5XNL3"/>
<dbReference type="GO" id="GO:0003677">
    <property type="term" value="F:DNA binding"/>
    <property type="evidence" value="ECO:0007669"/>
    <property type="project" value="InterPro"/>
</dbReference>
<dbReference type="PANTHER" id="PTHR31350:SF27">
    <property type="entry name" value="HEMIMETHYLATED DNA-BINDING DOMAIN-CONTAINING PROTEIN"/>
    <property type="match status" value="1"/>
</dbReference>
<evidence type="ECO:0000313" key="4">
    <source>
        <dbReference type="Proteomes" id="UP000807342"/>
    </source>
</evidence>
<dbReference type="NCBIfam" id="TIGR02097">
    <property type="entry name" value="yccV"/>
    <property type="match status" value="1"/>
</dbReference>
<evidence type="ECO:0000313" key="3">
    <source>
        <dbReference type="EMBL" id="KAF9454114.1"/>
    </source>
</evidence>
<dbReference type="Gene3D" id="2.30.30.390">
    <property type="entry name" value="Hemimethylated DNA-binding domain"/>
    <property type="match status" value="1"/>
</dbReference>
<dbReference type="SUPFAM" id="SSF81383">
    <property type="entry name" value="F-box domain"/>
    <property type="match status" value="1"/>
</dbReference>
<dbReference type="Pfam" id="PF08755">
    <property type="entry name" value="YccV-like"/>
    <property type="match status" value="1"/>
</dbReference>
<dbReference type="InterPro" id="IPR036623">
    <property type="entry name" value="Hemimethylated_DNA-bd_sf"/>
</dbReference>
<name>A0A9P5XNL3_9AGAR</name>
<gene>
    <name evidence="3" type="ORF">P691DRAFT_657002</name>
</gene>
<keyword evidence="4" id="KW-1185">Reference proteome</keyword>
<protein>
    <recommendedName>
        <fullName evidence="2">Hemimethylated DNA-binding domain-containing protein</fullName>
    </recommendedName>
</protein>
<evidence type="ECO:0000256" key="1">
    <source>
        <dbReference type="SAM" id="MobiDB-lite"/>
    </source>
</evidence>